<dbReference type="OrthoDB" id="9816036at2"/>
<dbReference type="Proteomes" id="UP000294697">
    <property type="component" value="Unassembled WGS sequence"/>
</dbReference>
<evidence type="ECO:0000259" key="1">
    <source>
        <dbReference type="SMART" id="SM00901"/>
    </source>
</evidence>
<proteinExistence type="predicted"/>
<accession>A0A4R7ZCV7</accession>
<name>A0A4R7ZCV7_9FIRM</name>
<feature type="domain" description="FRG" evidence="1">
    <location>
        <begin position="55"/>
        <end position="158"/>
    </location>
</feature>
<dbReference type="RefSeq" id="WP_111570756.1">
    <property type="nucleotide sequence ID" value="NZ_QLME01000001.1"/>
</dbReference>
<comment type="caution">
    <text evidence="2">The sequence shown here is derived from an EMBL/GenBank/DDBJ whole genome shotgun (WGS) entry which is preliminary data.</text>
</comment>
<organism evidence="2 3">
    <name type="scientific">Halanaerobium saccharolyticum</name>
    <dbReference type="NCBI Taxonomy" id="43595"/>
    <lineage>
        <taxon>Bacteria</taxon>
        <taxon>Bacillati</taxon>
        <taxon>Bacillota</taxon>
        <taxon>Clostridia</taxon>
        <taxon>Halanaerobiales</taxon>
        <taxon>Halanaerobiaceae</taxon>
        <taxon>Halanaerobium</taxon>
    </lineage>
</organism>
<dbReference type="AlphaFoldDB" id="A0A4R7ZCV7"/>
<evidence type="ECO:0000313" key="2">
    <source>
        <dbReference type="EMBL" id="TDW06521.1"/>
    </source>
</evidence>
<dbReference type="Pfam" id="PF08867">
    <property type="entry name" value="FRG"/>
    <property type="match status" value="1"/>
</dbReference>
<dbReference type="InterPro" id="IPR014966">
    <property type="entry name" value="FRG-dom"/>
</dbReference>
<dbReference type="EMBL" id="SODA01000005">
    <property type="protein sequence ID" value="TDW06521.1"/>
    <property type="molecule type" value="Genomic_DNA"/>
</dbReference>
<protein>
    <submittedName>
        <fullName evidence="2">FRG domain-containing protein</fullName>
    </submittedName>
</protein>
<evidence type="ECO:0000313" key="3">
    <source>
        <dbReference type="Proteomes" id="UP000294697"/>
    </source>
</evidence>
<dbReference type="SMART" id="SM00901">
    <property type="entry name" value="FRG"/>
    <property type="match status" value="1"/>
</dbReference>
<gene>
    <name evidence="2" type="ORF">C8C77_105157</name>
</gene>
<reference evidence="2 3" key="1">
    <citation type="submission" date="2019-03" db="EMBL/GenBank/DDBJ databases">
        <title>Subsurface microbial communities from deep shales in Ohio and West Virginia, USA.</title>
        <authorList>
            <person name="Wrighton K."/>
        </authorList>
    </citation>
    <scope>NUCLEOTIDE SEQUENCE [LARGE SCALE GENOMIC DNA]</scope>
    <source>
        <strain evidence="2 3">MSL9.2</strain>
    </source>
</reference>
<sequence length="333" mass="39243">MTKKFGDIFEAIKYLERNSELLDLQTSSIYQIKRNYIFEAVSGDDDKTLILPKNSVSLKFYRGEDDNYDLKYKCVPGIYRNNPSSINILVSKLKMIDFELSISDHPRIVDAKSKNLYINYEALAQHYELKTDLLDLSSDLGVAAFFATNTYNKEEKRYKPTKNKVGCLRVYKPDRNNLEDKQFRWIGLQPFRRPTNQFAFGYKLNQSEDFSNKSDKVIFEQKYKNSLKFNLLFHKNGYNELLPLNDHAVKIADYIKKVNKISRKAIEIYCSRNMKIEENILNLLINVGYQVVNSKLFKLSRQQKREIKRKMGDKLYNNIKIFVRGCCDHYQED</sequence>